<dbReference type="RefSeq" id="XP_067764899.1">
    <property type="nucleotide sequence ID" value="XM_067907925.1"/>
</dbReference>
<dbReference type="KEGG" id="ssao:94298095"/>
<dbReference type="EMBL" id="AUWU02000004">
    <property type="protein sequence ID" value="KAH0574126.1"/>
    <property type="molecule type" value="Genomic_DNA"/>
</dbReference>
<evidence type="ECO:0000313" key="2">
    <source>
        <dbReference type="Proteomes" id="UP000018208"/>
    </source>
</evidence>
<name>A0A9P8LTW3_9EUKA</name>
<comment type="caution">
    <text evidence="1">The sequence shown here is derived from an EMBL/GenBank/DDBJ whole genome shotgun (WGS) entry which is preliminary data.</text>
</comment>
<proteinExistence type="predicted"/>
<accession>A0A9P8LTW3</accession>
<sequence length="214" mass="24197">MHIMERRVQTRRRARAERWMVATQTRQTRMQSARCQLAGDYLEVSRPSSVPYAAAPSRGSRRGAFGRHASRREELPSLAAPEVAKFHQRQLYFPMLVCSWPHSYVLPCFGQARGLRWVASEYAAACYAGTRLHPVRMPGPAKRSCGYGAGGRELGEESCQRGCWLRFSVKIHSCQTESYQIAGNHQLVCRVAQPIDTCQPYTLGSFSQLRNTQC</sequence>
<dbReference type="GeneID" id="94298095"/>
<reference evidence="1 2" key="1">
    <citation type="journal article" date="2014" name="PLoS Genet.">
        <title>The Genome of Spironucleus salmonicida Highlights a Fish Pathogen Adapted to Fluctuating Environments.</title>
        <authorList>
            <person name="Xu F."/>
            <person name="Jerlstrom-Hultqvist J."/>
            <person name="Einarsson E."/>
            <person name="Astvaldsson A."/>
            <person name="Svard S.G."/>
            <person name="Andersson J.O."/>
        </authorList>
    </citation>
    <scope>NUCLEOTIDE SEQUENCE [LARGE SCALE GENOMIC DNA]</scope>
    <source>
        <strain evidence="1 2">ATCC 50377</strain>
    </source>
</reference>
<gene>
    <name evidence="1" type="ORF">SS50377_24072</name>
</gene>
<keyword evidence="2" id="KW-1185">Reference proteome</keyword>
<protein>
    <submittedName>
        <fullName evidence="1">Uncharacterized protein</fullName>
    </submittedName>
</protein>
<organism evidence="1 2">
    <name type="scientific">Spironucleus salmonicida</name>
    <dbReference type="NCBI Taxonomy" id="348837"/>
    <lineage>
        <taxon>Eukaryota</taxon>
        <taxon>Metamonada</taxon>
        <taxon>Diplomonadida</taxon>
        <taxon>Hexamitidae</taxon>
        <taxon>Hexamitinae</taxon>
        <taxon>Spironucleus</taxon>
    </lineage>
</organism>
<dbReference type="AlphaFoldDB" id="A0A9P8LTW3"/>
<dbReference type="Proteomes" id="UP000018208">
    <property type="component" value="Unassembled WGS sequence"/>
</dbReference>
<evidence type="ECO:0000313" key="1">
    <source>
        <dbReference type="EMBL" id="KAH0574126.1"/>
    </source>
</evidence>